<reference evidence="2" key="1">
    <citation type="submission" date="2020-11" db="EMBL/GenBank/DDBJ databases">
        <authorList>
            <consortium name="DOE Joint Genome Institute"/>
            <person name="Ahrendt S."/>
            <person name="Riley R."/>
            <person name="Andreopoulos W."/>
            <person name="Labutti K."/>
            <person name="Pangilinan J."/>
            <person name="Ruiz-Duenas F.J."/>
            <person name="Barrasa J.M."/>
            <person name="Sanchez-Garcia M."/>
            <person name="Camarero S."/>
            <person name="Miyauchi S."/>
            <person name="Serrano A."/>
            <person name="Linde D."/>
            <person name="Babiker R."/>
            <person name="Drula E."/>
            <person name="Ayuso-Fernandez I."/>
            <person name="Pacheco R."/>
            <person name="Padilla G."/>
            <person name="Ferreira P."/>
            <person name="Barriuso J."/>
            <person name="Kellner H."/>
            <person name="Castanera R."/>
            <person name="Alfaro M."/>
            <person name="Ramirez L."/>
            <person name="Pisabarro A.G."/>
            <person name="Kuo A."/>
            <person name="Tritt A."/>
            <person name="Lipzen A."/>
            <person name="He G."/>
            <person name="Yan M."/>
            <person name="Ng V."/>
            <person name="Cullen D."/>
            <person name="Martin F."/>
            <person name="Rosso M.-N."/>
            <person name="Henrissat B."/>
            <person name="Hibbett D."/>
            <person name="Martinez A.T."/>
            <person name="Grigoriev I.V."/>
        </authorList>
    </citation>
    <scope>NUCLEOTIDE SEQUENCE</scope>
    <source>
        <strain evidence="2">AH 40177</strain>
    </source>
</reference>
<keyword evidence="1" id="KW-0472">Membrane</keyword>
<feature type="transmembrane region" description="Helical" evidence="1">
    <location>
        <begin position="56"/>
        <end position="77"/>
    </location>
</feature>
<proteinExistence type="predicted"/>
<evidence type="ECO:0000313" key="2">
    <source>
        <dbReference type="EMBL" id="KAF9078377.1"/>
    </source>
</evidence>
<name>A0A9P5UGG4_9AGAR</name>
<dbReference type="AlphaFoldDB" id="A0A9P5UGG4"/>
<gene>
    <name evidence="2" type="ORF">BDP27DRAFT_1309497</name>
</gene>
<comment type="caution">
    <text evidence="2">The sequence shown here is derived from an EMBL/GenBank/DDBJ whole genome shotgun (WGS) entry which is preliminary data.</text>
</comment>
<keyword evidence="1" id="KW-1133">Transmembrane helix</keyword>
<dbReference type="EMBL" id="JADNRY010000001">
    <property type="protein sequence ID" value="KAF9078377.1"/>
    <property type="molecule type" value="Genomic_DNA"/>
</dbReference>
<organism evidence="2 3">
    <name type="scientific">Rhodocollybia butyracea</name>
    <dbReference type="NCBI Taxonomy" id="206335"/>
    <lineage>
        <taxon>Eukaryota</taxon>
        <taxon>Fungi</taxon>
        <taxon>Dikarya</taxon>
        <taxon>Basidiomycota</taxon>
        <taxon>Agaricomycotina</taxon>
        <taxon>Agaricomycetes</taxon>
        <taxon>Agaricomycetidae</taxon>
        <taxon>Agaricales</taxon>
        <taxon>Marasmiineae</taxon>
        <taxon>Omphalotaceae</taxon>
        <taxon>Rhodocollybia</taxon>
    </lineage>
</organism>
<dbReference type="Proteomes" id="UP000772434">
    <property type="component" value="Unassembled WGS sequence"/>
</dbReference>
<evidence type="ECO:0000313" key="3">
    <source>
        <dbReference type="Proteomes" id="UP000772434"/>
    </source>
</evidence>
<keyword evidence="1" id="KW-0812">Transmembrane</keyword>
<sequence>MPPPVHSTRRDHRVLLSDSECPNSKAQGHCVCVTSFLAYFILYLRAPGFHNMHMFFLPHEMLNMLFLYLYDYTYFFACTWKS</sequence>
<protein>
    <submittedName>
        <fullName evidence="2">Uncharacterized protein</fullName>
    </submittedName>
</protein>
<feature type="transmembrane region" description="Helical" evidence="1">
    <location>
        <begin position="26"/>
        <end position="44"/>
    </location>
</feature>
<accession>A0A9P5UGG4</accession>
<keyword evidence="3" id="KW-1185">Reference proteome</keyword>
<evidence type="ECO:0000256" key="1">
    <source>
        <dbReference type="SAM" id="Phobius"/>
    </source>
</evidence>